<reference evidence="2" key="2">
    <citation type="submission" date="2014-03" db="EMBL/GenBank/DDBJ databases">
        <title>Candidatus Competibacter-lineage genomes retrieved from metagenomes reveal functional metabolic diversity.</title>
        <authorList>
            <person name="McIlroy S.J."/>
            <person name="Albertsen M."/>
            <person name="Andresen E.K."/>
            <person name="Saunders A.M."/>
            <person name="Kristiansen R."/>
            <person name="Stokholm-Bjerregaard M."/>
            <person name="Nielsen K.L."/>
            <person name="Nielsen P.H."/>
        </authorList>
    </citation>
    <scope>NUCLEOTIDE SEQUENCE</scope>
    <source>
        <strain evidence="2">Run_A_D11</strain>
    </source>
</reference>
<gene>
    <name evidence="2" type="ORF">BN873_270077</name>
</gene>
<dbReference type="Gene3D" id="3.90.960.10">
    <property type="entry name" value="YbaK/aminoacyl-tRNA synthetase-associated domain"/>
    <property type="match status" value="1"/>
</dbReference>
<dbReference type="SUPFAM" id="SSF109604">
    <property type="entry name" value="HD-domain/PDEase-like"/>
    <property type="match status" value="1"/>
</dbReference>
<dbReference type="RefSeq" id="WP_048672281.1">
    <property type="nucleotide sequence ID" value="NZ_CBTJ020000033.1"/>
</dbReference>
<dbReference type="InterPro" id="IPR003607">
    <property type="entry name" value="HD/PDEase_dom"/>
</dbReference>
<dbReference type="PROSITE" id="PS51833">
    <property type="entry name" value="HDOD"/>
    <property type="match status" value="1"/>
</dbReference>
<dbReference type="Gene3D" id="1.10.3210.10">
    <property type="entry name" value="Hypothetical protein af1432"/>
    <property type="match status" value="1"/>
</dbReference>
<dbReference type="InterPro" id="IPR013976">
    <property type="entry name" value="HDOD"/>
</dbReference>
<dbReference type="Pfam" id="PF04073">
    <property type="entry name" value="tRNA_edit"/>
    <property type="match status" value="1"/>
</dbReference>
<dbReference type="CDD" id="cd00077">
    <property type="entry name" value="HDc"/>
    <property type="match status" value="1"/>
</dbReference>
<dbReference type="AlphaFoldDB" id="W6M3J7"/>
<dbReference type="PANTHER" id="PTHR33525">
    <property type="match status" value="1"/>
</dbReference>
<dbReference type="InterPro" id="IPR014627">
    <property type="entry name" value="UCP036888_HDGYP-like"/>
</dbReference>
<protein>
    <recommendedName>
        <fullName evidence="1">HDOD domain-containing protein</fullName>
    </recommendedName>
</protein>
<dbReference type="OrthoDB" id="7001648at2"/>
<organism evidence="2 3">
    <name type="scientific">Candidatus Competibacter denitrificans Run_A_D11</name>
    <dbReference type="NCBI Taxonomy" id="1400863"/>
    <lineage>
        <taxon>Bacteria</taxon>
        <taxon>Pseudomonadati</taxon>
        <taxon>Pseudomonadota</taxon>
        <taxon>Gammaproteobacteria</taxon>
        <taxon>Candidatus Competibacteraceae</taxon>
        <taxon>Candidatus Competibacter</taxon>
    </lineage>
</organism>
<dbReference type="EMBL" id="CBTJ020000033">
    <property type="protein sequence ID" value="CDI02281.1"/>
    <property type="molecule type" value="Genomic_DNA"/>
</dbReference>
<comment type="caution">
    <text evidence="2">The sequence shown here is derived from an EMBL/GenBank/DDBJ whole genome shotgun (WGS) entry which is preliminary data.</text>
</comment>
<dbReference type="PIRSF" id="PIRSF036888">
    <property type="entry name" value="HDGYPm_UCP036888"/>
    <property type="match status" value="1"/>
</dbReference>
<keyword evidence="3" id="KW-1185">Reference proteome</keyword>
<proteinExistence type="predicted"/>
<dbReference type="GO" id="GO:0002161">
    <property type="term" value="F:aminoacyl-tRNA deacylase activity"/>
    <property type="evidence" value="ECO:0007669"/>
    <property type="project" value="InterPro"/>
</dbReference>
<dbReference type="Proteomes" id="UP000035760">
    <property type="component" value="Unassembled WGS sequence"/>
</dbReference>
<dbReference type="SUPFAM" id="SSF55826">
    <property type="entry name" value="YbaK/ProRS associated domain"/>
    <property type="match status" value="1"/>
</dbReference>
<evidence type="ECO:0000313" key="3">
    <source>
        <dbReference type="Proteomes" id="UP000035760"/>
    </source>
</evidence>
<dbReference type="InterPro" id="IPR007214">
    <property type="entry name" value="YbaK/aa-tRNA-synth-assoc-dom"/>
</dbReference>
<dbReference type="CDD" id="cd04332">
    <property type="entry name" value="YbaK_like"/>
    <property type="match status" value="1"/>
</dbReference>
<dbReference type="InterPro" id="IPR036754">
    <property type="entry name" value="YbaK/aa-tRNA-synt-asso_dom_sf"/>
</dbReference>
<sequence>MNLPDSVQSFLDRQQLPYRLIAYPPNQTMEQTRQKLALSARQAVRTVLLKSADGLLMAILPYSHILDFAMLCQLWGSELQPLHGAETTNFFQTHGCKGYSRPPLATLFNIPLLVDSSLMYEAEIYFESGTGDTMVRMEGEDFGKLFAQARWGQFAIPLENLDFHLTKQVSARNLTGLTNRYTPLKSANLEHIVDLPDISPAVQKMLALYANPESSAHDLVKLAARNASSAARLVYWARVPLHGFRGTVDSLETAIEDVLPPDNALALLLGSSMAEQFHVPIEGAVGLQSIWRHSVYCAALVSELVKNLPQPLVNPGLAYLGGLLHDFGYLVLGHALPAQFFLLNRFLDVNRHVPINDVERYVMGVEHWQIGAWLMQSWNLPEEVIAATRWHHNEDSTHLHAEYSNLVLIANRLLHYFGLGEEHNNRLPALAMFMLGITREQAMAAVNQIHACTTELDNLCAVLPVADET</sequence>
<dbReference type="Pfam" id="PF08668">
    <property type="entry name" value="HDOD"/>
    <property type="match status" value="1"/>
</dbReference>
<dbReference type="PANTHER" id="PTHR33525:SF3">
    <property type="entry name" value="RIBONUCLEASE Y"/>
    <property type="match status" value="1"/>
</dbReference>
<reference evidence="2" key="1">
    <citation type="submission" date="2013-07" db="EMBL/GenBank/DDBJ databases">
        <authorList>
            <person name="McIlroy S."/>
        </authorList>
    </citation>
    <scope>NUCLEOTIDE SEQUENCE [LARGE SCALE GENOMIC DNA]</scope>
    <source>
        <strain evidence="2">Run_A_D11</strain>
    </source>
</reference>
<feature type="domain" description="HDOD" evidence="1">
    <location>
        <begin position="195"/>
        <end position="394"/>
    </location>
</feature>
<evidence type="ECO:0000259" key="1">
    <source>
        <dbReference type="PROSITE" id="PS51833"/>
    </source>
</evidence>
<dbReference type="STRING" id="1400863.BN873_270077"/>
<accession>W6M3J7</accession>
<evidence type="ECO:0000313" key="2">
    <source>
        <dbReference type="EMBL" id="CDI02281.1"/>
    </source>
</evidence>
<name>W6M3J7_9GAMM</name>
<dbReference type="InterPro" id="IPR052340">
    <property type="entry name" value="RNase_Y/CdgJ"/>
</dbReference>